<gene>
    <name evidence="2" type="ORF">Y1Q_0004702</name>
</gene>
<evidence type="ECO:0000313" key="2">
    <source>
        <dbReference type="EMBL" id="KYO44623.1"/>
    </source>
</evidence>
<reference evidence="2 3" key="1">
    <citation type="journal article" date="2012" name="Genome Biol.">
        <title>Sequencing three crocodilian genomes to illuminate the evolution of archosaurs and amniotes.</title>
        <authorList>
            <person name="St John J.A."/>
            <person name="Braun E.L."/>
            <person name="Isberg S.R."/>
            <person name="Miles L.G."/>
            <person name="Chong A.Y."/>
            <person name="Gongora J."/>
            <person name="Dalzell P."/>
            <person name="Moran C."/>
            <person name="Bed'hom B."/>
            <person name="Abzhanov A."/>
            <person name="Burgess S.C."/>
            <person name="Cooksey A.M."/>
            <person name="Castoe T.A."/>
            <person name="Crawford N.G."/>
            <person name="Densmore L.D."/>
            <person name="Drew J.C."/>
            <person name="Edwards S.V."/>
            <person name="Faircloth B.C."/>
            <person name="Fujita M.K."/>
            <person name="Greenwold M.J."/>
            <person name="Hoffmann F.G."/>
            <person name="Howard J.M."/>
            <person name="Iguchi T."/>
            <person name="Janes D.E."/>
            <person name="Khan S.Y."/>
            <person name="Kohno S."/>
            <person name="de Koning A.J."/>
            <person name="Lance S.L."/>
            <person name="McCarthy F.M."/>
            <person name="McCormack J.E."/>
            <person name="Merchant M.E."/>
            <person name="Peterson D.G."/>
            <person name="Pollock D.D."/>
            <person name="Pourmand N."/>
            <person name="Raney B.J."/>
            <person name="Roessler K.A."/>
            <person name="Sanford J.R."/>
            <person name="Sawyer R.H."/>
            <person name="Schmidt C.J."/>
            <person name="Triplett E.W."/>
            <person name="Tuberville T.D."/>
            <person name="Venegas-Anaya M."/>
            <person name="Howard J.T."/>
            <person name="Jarvis E.D."/>
            <person name="Guillette L.J.Jr."/>
            <person name="Glenn T.C."/>
            <person name="Green R.E."/>
            <person name="Ray D.A."/>
        </authorList>
    </citation>
    <scope>NUCLEOTIDE SEQUENCE [LARGE SCALE GENOMIC DNA]</scope>
    <source>
        <strain evidence="2">KSC_2009_1</strain>
    </source>
</reference>
<protein>
    <submittedName>
        <fullName evidence="2">Uncharacterized protein</fullName>
    </submittedName>
</protein>
<accession>A0A151P6H6</accession>
<feature type="region of interest" description="Disordered" evidence="1">
    <location>
        <begin position="1"/>
        <end position="79"/>
    </location>
</feature>
<evidence type="ECO:0000313" key="3">
    <source>
        <dbReference type="Proteomes" id="UP000050525"/>
    </source>
</evidence>
<evidence type="ECO:0000256" key="1">
    <source>
        <dbReference type="SAM" id="MobiDB-lite"/>
    </source>
</evidence>
<sequence>MTRLNHKKGQSDPAENSGRIQARSELATLGLGVRRLEPHKKSAEKDPMKHQQGLSPINKNKMWQSTGCQELVTTTDPCS</sequence>
<keyword evidence="3" id="KW-1185">Reference proteome</keyword>
<feature type="compositionally biased region" description="Basic and acidic residues" evidence="1">
    <location>
        <begin position="34"/>
        <end position="49"/>
    </location>
</feature>
<comment type="caution">
    <text evidence="2">The sequence shown here is derived from an EMBL/GenBank/DDBJ whole genome shotgun (WGS) entry which is preliminary data.</text>
</comment>
<feature type="compositionally biased region" description="Polar residues" evidence="1">
    <location>
        <begin position="52"/>
        <end position="79"/>
    </location>
</feature>
<dbReference type="EMBL" id="AKHW03000701">
    <property type="protein sequence ID" value="KYO44623.1"/>
    <property type="molecule type" value="Genomic_DNA"/>
</dbReference>
<organism evidence="2 3">
    <name type="scientific">Alligator mississippiensis</name>
    <name type="common">American alligator</name>
    <dbReference type="NCBI Taxonomy" id="8496"/>
    <lineage>
        <taxon>Eukaryota</taxon>
        <taxon>Metazoa</taxon>
        <taxon>Chordata</taxon>
        <taxon>Craniata</taxon>
        <taxon>Vertebrata</taxon>
        <taxon>Euteleostomi</taxon>
        <taxon>Archelosauria</taxon>
        <taxon>Archosauria</taxon>
        <taxon>Crocodylia</taxon>
        <taxon>Alligatoridae</taxon>
        <taxon>Alligatorinae</taxon>
        <taxon>Alligator</taxon>
    </lineage>
</organism>
<proteinExistence type="predicted"/>
<dbReference type="AlphaFoldDB" id="A0A151P6H6"/>
<dbReference type="Proteomes" id="UP000050525">
    <property type="component" value="Unassembled WGS sequence"/>
</dbReference>
<name>A0A151P6H6_ALLMI</name>